<evidence type="ECO:0000313" key="3">
    <source>
        <dbReference type="Proteomes" id="UP000278804"/>
    </source>
</evidence>
<keyword evidence="1" id="KW-1133">Transmembrane helix</keyword>
<name>A0A3Q8S6G9_9FIRM</name>
<feature type="transmembrane region" description="Helical" evidence="1">
    <location>
        <begin position="30"/>
        <end position="52"/>
    </location>
</feature>
<protein>
    <submittedName>
        <fullName evidence="2">Uncharacterized protein</fullName>
    </submittedName>
</protein>
<organism evidence="2 3">
    <name type="scientific">Erysipelothrix piscisicarius</name>
    <dbReference type="NCBI Taxonomy" id="2485784"/>
    <lineage>
        <taxon>Bacteria</taxon>
        <taxon>Bacillati</taxon>
        <taxon>Bacillota</taxon>
        <taxon>Erysipelotrichia</taxon>
        <taxon>Erysipelotrichales</taxon>
        <taxon>Erysipelotrichaceae</taxon>
        <taxon>Erysipelothrix</taxon>
    </lineage>
</organism>
<evidence type="ECO:0000256" key="1">
    <source>
        <dbReference type="SAM" id="Phobius"/>
    </source>
</evidence>
<proteinExistence type="predicted"/>
<accession>A0A3Q8S6G9</accession>
<keyword evidence="3" id="KW-1185">Reference proteome</keyword>
<feature type="transmembrane region" description="Helical" evidence="1">
    <location>
        <begin position="7"/>
        <end position="24"/>
    </location>
</feature>
<keyword evidence="1" id="KW-0812">Transmembrane</keyword>
<reference evidence="2 3" key="1">
    <citation type="journal article" date="2020" name="Int. J. Syst. Evol. Microbiol.">
        <title>Description of Erysipelothrix piscisicarius sp. nov., an emergent fish pathogen, and assessment of virulence using a tiger barb (Puntigrus tetrazona) infection model.</title>
        <authorList>
            <person name="Pomaranski E.K."/>
            <person name="Griffin M.J."/>
            <person name="Camus A.C."/>
            <person name="Armwood A.R."/>
            <person name="Shelley J."/>
            <person name="Waldbieser G.C."/>
            <person name="LaFrentz B.R."/>
            <person name="Garcia J.C."/>
            <person name="Yanong R."/>
            <person name="Soto E."/>
        </authorList>
    </citation>
    <scope>NUCLEOTIDE SEQUENCE [LARGE SCALE GENOMIC DNA]</scope>
    <source>
        <strain evidence="2 3">15TAL0474</strain>
    </source>
</reference>
<keyword evidence="1" id="KW-0472">Membrane</keyword>
<dbReference type="AlphaFoldDB" id="A0A3Q8S6G9"/>
<dbReference type="EMBL" id="CP034234">
    <property type="protein sequence ID" value="AZK43461.1"/>
    <property type="molecule type" value="Genomic_DNA"/>
</dbReference>
<sequence>MKDSKKIMIWSVEIIVCAIFFMIFDLEVKITGIVVILFVFIMLNEHFLYGLLGLKDKDHK</sequence>
<dbReference type="Proteomes" id="UP000278804">
    <property type="component" value="Chromosome"/>
</dbReference>
<dbReference type="KEGG" id="eri:EEI45_00300"/>
<gene>
    <name evidence="2" type="ORF">EEI45_00300</name>
</gene>
<evidence type="ECO:0000313" key="2">
    <source>
        <dbReference type="EMBL" id="AZK43461.1"/>
    </source>
</evidence>
<dbReference type="RefSeq" id="WP_125163686.1">
    <property type="nucleotide sequence ID" value="NZ_CP034234.1"/>
</dbReference>